<dbReference type="Proteomes" id="UP001164653">
    <property type="component" value="Chromosome"/>
</dbReference>
<dbReference type="SUPFAM" id="SSF52317">
    <property type="entry name" value="Class I glutamine amidotransferase-like"/>
    <property type="match status" value="1"/>
</dbReference>
<dbReference type="EMBL" id="CP112998">
    <property type="protein sequence ID" value="WAC14750.1"/>
    <property type="molecule type" value="Genomic_DNA"/>
</dbReference>
<dbReference type="InterPro" id="IPR029062">
    <property type="entry name" value="Class_I_gatase-like"/>
</dbReference>
<dbReference type="KEGG" id="dpf:ON006_12465"/>
<sequence>MASTFRKRFLYLLPGILTLCLSLGAYVLHSMRMLPWQSPVFDTALPATLPLTGAHAVLIFSKTNGFRHESIEVGIAAFKKAGLENGWDVHATENGALINSDYLHQFQVVVFLSTTGEILTPAQKSAFEKYIENGGGYAGIHSASDTEHGWAWYGKLLGTFFRDHTFLPLHLPEAEIITENAAHPANRGLPGRWTKADEWYNFKENIRKNEGFQVLLSLNDGSYPSFWYKMNGDHPISWTHRVGKGRMFYTAMGHHADTFSDPTAMRHMIGGIAWAGKLAQPVNR</sequence>
<dbReference type="PANTHER" id="PTHR40469">
    <property type="entry name" value="SECRETED GLYCOSYL HYDROLASE"/>
    <property type="match status" value="1"/>
</dbReference>
<keyword evidence="3" id="KW-1185">Reference proteome</keyword>
<dbReference type="PANTHER" id="PTHR40469:SF2">
    <property type="entry name" value="GALACTOSE-BINDING DOMAIN-LIKE SUPERFAMILY PROTEIN"/>
    <property type="match status" value="1"/>
</dbReference>
<dbReference type="RefSeq" id="WP_244820117.1">
    <property type="nucleotide sequence ID" value="NZ_CP112998.1"/>
</dbReference>
<dbReference type="Gene3D" id="3.40.50.880">
    <property type="match status" value="1"/>
</dbReference>
<accession>A0A9E8NDL9</accession>
<reference evidence="2" key="1">
    <citation type="submission" date="2022-11" db="EMBL/GenBank/DDBJ databases">
        <title>Dyadobacter pollutisoli sp. nov., isolated from plastic dumped soil.</title>
        <authorList>
            <person name="Kim J.M."/>
            <person name="Kim K.R."/>
            <person name="Lee J.K."/>
            <person name="Hao L."/>
            <person name="Jeon C.O."/>
        </authorList>
    </citation>
    <scope>NUCLEOTIDE SEQUENCE</scope>
    <source>
        <strain evidence="2">U1</strain>
    </source>
</reference>
<organism evidence="2 3">
    <name type="scientific">Dyadobacter pollutisoli</name>
    <dbReference type="NCBI Taxonomy" id="2910158"/>
    <lineage>
        <taxon>Bacteria</taxon>
        <taxon>Pseudomonadati</taxon>
        <taxon>Bacteroidota</taxon>
        <taxon>Cytophagia</taxon>
        <taxon>Cytophagales</taxon>
        <taxon>Spirosomataceae</taxon>
        <taxon>Dyadobacter</taxon>
    </lineage>
</organism>
<evidence type="ECO:0000259" key="1">
    <source>
        <dbReference type="Pfam" id="PF06283"/>
    </source>
</evidence>
<evidence type="ECO:0000313" key="2">
    <source>
        <dbReference type="EMBL" id="WAC14750.1"/>
    </source>
</evidence>
<evidence type="ECO:0000313" key="3">
    <source>
        <dbReference type="Proteomes" id="UP001164653"/>
    </source>
</evidence>
<proteinExistence type="predicted"/>
<name>A0A9E8NDL9_9BACT</name>
<dbReference type="InterPro" id="IPR029010">
    <property type="entry name" value="ThuA-like"/>
</dbReference>
<protein>
    <submittedName>
        <fullName evidence="2">ThuA domain-containing protein</fullName>
    </submittedName>
</protein>
<dbReference type="Pfam" id="PF06283">
    <property type="entry name" value="ThuA"/>
    <property type="match status" value="1"/>
</dbReference>
<gene>
    <name evidence="2" type="ORF">ON006_12465</name>
</gene>
<feature type="domain" description="ThuA-like" evidence="1">
    <location>
        <begin position="57"/>
        <end position="275"/>
    </location>
</feature>
<dbReference type="AlphaFoldDB" id="A0A9E8NDL9"/>